<protein>
    <submittedName>
        <fullName evidence="1">DUF1482 domain-containing protein</fullName>
    </submittedName>
</protein>
<evidence type="ECO:0000313" key="1">
    <source>
        <dbReference type="EMBL" id="AUY25568.1"/>
    </source>
</evidence>
<dbReference type="RefSeq" id="WP_038625738.1">
    <property type="nucleotide sequence ID" value="NZ_CAXOMJ010000003.1"/>
</dbReference>
<dbReference type="EMBL" id="CP026378">
    <property type="protein sequence ID" value="AUY25568.1"/>
    <property type="molecule type" value="Genomic_DNA"/>
</dbReference>
<proteinExistence type="predicted"/>
<sequence length="66" mass="7595">MYALVLLICYLDGGCEDIMLGVYDDEPACIVARDEQRLRHAGCYPVEDVIDGSWTPAWQYSDLFRY</sequence>
<accession>A0ABM6S2C8</accession>
<reference evidence="1 2" key="1">
    <citation type="submission" date="2018-01" db="EMBL/GenBank/DDBJ databases">
        <title>Complete and assembled Genome of Pantoea calida DSM22759T.</title>
        <authorList>
            <person name="Stevens M.J.A."/>
            <person name="Zurfluh K."/>
            <person name="Stephan R."/>
        </authorList>
    </citation>
    <scope>NUCLEOTIDE SEQUENCE [LARGE SCALE GENOMIC DNA]</scope>
    <source>
        <strain evidence="1 2">DSM 22759</strain>
    </source>
</reference>
<gene>
    <name evidence="1" type="ORF">C2E16_12040</name>
</gene>
<name>A0ABM6S2C8_9GAMM</name>
<organism evidence="1 2">
    <name type="scientific">Mixta calida</name>
    <dbReference type="NCBI Taxonomy" id="665913"/>
    <lineage>
        <taxon>Bacteria</taxon>
        <taxon>Pseudomonadati</taxon>
        <taxon>Pseudomonadota</taxon>
        <taxon>Gammaproteobacteria</taxon>
        <taxon>Enterobacterales</taxon>
        <taxon>Erwiniaceae</taxon>
        <taxon>Mixta</taxon>
    </lineage>
</organism>
<dbReference type="InterPro" id="IPR009954">
    <property type="entry name" value="DUF1482"/>
</dbReference>
<dbReference type="Pfam" id="PF07358">
    <property type="entry name" value="DUF1482"/>
    <property type="match status" value="1"/>
</dbReference>
<dbReference type="Proteomes" id="UP000237673">
    <property type="component" value="Chromosome"/>
</dbReference>
<dbReference type="GeneID" id="84632317"/>
<keyword evidence="2" id="KW-1185">Reference proteome</keyword>
<evidence type="ECO:0000313" key="2">
    <source>
        <dbReference type="Proteomes" id="UP000237673"/>
    </source>
</evidence>